<dbReference type="PROSITE" id="PS51476">
    <property type="entry name" value="PROTEASOME_BETA_2"/>
    <property type="match status" value="1"/>
</dbReference>
<protein>
    <recommendedName>
        <fullName evidence="5">Proteasome subunit beta</fullName>
    </recommendedName>
</protein>
<dbReference type="InterPro" id="IPR001353">
    <property type="entry name" value="Proteasome_sua/b"/>
</dbReference>
<dbReference type="InterPro" id="IPR023333">
    <property type="entry name" value="Proteasome_suB-type"/>
</dbReference>
<keyword evidence="7" id="KW-1185">Reference proteome</keyword>
<dbReference type="GO" id="GO:0019774">
    <property type="term" value="C:proteasome core complex, beta-subunit complex"/>
    <property type="evidence" value="ECO:0007669"/>
    <property type="project" value="UniProtKB-ARBA"/>
</dbReference>
<sequence length="229" mass="25889">MEVLIGVQGPGYVLLASNLNQVRGITIMKPDDDKSRTLNDHNLLLYSGEAGDTVHFAEYITANIALYSRRNEELELHTEAVANYIRKELAESLRSKHPYQVNLLVGGYDLVDKQAKLYWIDYLGSKAQVPYAAHGYASYYLLSMFDRHMTPTTPVEEALALLKKGFEELERRMPMSLGGFLTKVVDKDGVRIIDLHGKLTPELMVQFEQEKVHAPVQQELQPQQPEVSA</sequence>
<keyword evidence="3 5" id="KW-0539">Nucleus</keyword>
<accession>A0A1Y2EYA5</accession>
<dbReference type="PANTHER" id="PTHR32194:SF2">
    <property type="entry name" value="PROTEASOME SUBUNIT BETA TYPE-1"/>
    <property type="match status" value="1"/>
</dbReference>
<evidence type="ECO:0000256" key="4">
    <source>
        <dbReference type="ARBA" id="ARBA00026071"/>
    </source>
</evidence>
<keyword evidence="2 5" id="KW-0647">Proteasome</keyword>
<dbReference type="GeneID" id="63784668"/>
<dbReference type="CDD" id="cd03758">
    <property type="entry name" value="proteasome_beta_type_2"/>
    <property type="match status" value="1"/>
</dbReference>
<organism evidence="6 7">
    <name type="scientific">Protomyces lactucae-debilis</name>
    <dbReference type="NCBI Taxonomy" id="2754530"/>
    <lineage>
        <taxon>Eukaryota</taxon>
        <taxon>Fungi</taxon>
        <taxon>Dikarya</taxon>
        <taxon>Ascomycota</taxon>
        <taxon>Taphrinomycotina</taxon>
        <taxon>Taphrinomycetes</taxon>
        <taxon>Taphrinales</taxon>
        <taxon>Protomycetaceae</taxon>
        <taxon>Protomyces</taxon>
    </lineage>
</organism>
<dbReference type="RefSeq" id="XP_040722669.1">
    <property type="nucleotide sequence ID" value="XM_040868069.1"/>
</dbReference>
<evidence type="ECO:0000256" key="2">
    <source>
        <dbReference type="ARBA" id="ARBA00022942"/>
    </source>
</evidence>
<dbReference type="OMA" id="MKRDHDK"/>
<dbReference type="GO" id="GO:0005634">
    <property type="term" value="C:nucleus"/>
    <property type="evidence" value="ECO:0007669"/>
    <property type="project" value="UniProtKB-SubCell"/>
</dbReference>
<dbReference type="Gene3D" id="3.60.20.10">
    <property type="entry name" value="Glutamine Phosphoribosylpyrophosphate, subunit 1, domain 1"/>
    <property type="match status" value="1"/>
</dbReference>
<dbReference type="OrthoDB" id="268428at2759"/>
<reference evidence="6 7" key="1">
    <citation type="submission" date="2016-07" db="EMBL/GenBank/DDBJ databases">
        <title>Pervasive Adenine N6-methylation of Active Genes in Fungi.</title>
        <authorList>
            <consortium name="DOE Joint Genome Institute"/>
            <person name="Mondo S.J."/>
            <person name="Dannebaum R.O."/>
            <person name="Kuo R.C."/>
            <person name="Labutti K."/>
            <person name="Haridas S."/>
            <person name="Kuo A."/>
            <person name="Salamov A."/>
            <person name="Ahrendt S.R."/>
            <person name="Lipzen A."/>
            <person name="Sullivan W."/>
            <person name="Andreopoulos W.B."/>
            <person name="Clum A."/>
            <person name="Lindquist E."/>
            <person name="Daum C."/>
            <person name="Ramamoorthy G.K."/>
            <person name="Gryganskyi A."/>
            <person name="Culley D."/>
            <person name="Magnuson J.K."/>
            <person name="James T.Y."/>
            <person name="O'Malley M.A."/>
            <person name="Stajich J.E."/>
            <person name="Spatafora J.W."/>
            <person name="Visel A."/>
            <person name="Grigoriev I.V."/>
        </authorList>
    </citation>
    <scope>NUCLEOTIDE SEQUENCE [LARGE SCALE GENOMIC DNA]</scope>
    <source>
        <strain evidence="6 7">12-1054</strain>
    </source>
</reference>
<dbReference type="GO" id="GO:0010498">
    <property type="term" value="P:proteasomal protein catabolic process"/>
    <property type="evidence" value="ECO:0007669"/>
    <property type="project" value="InterPro"/>
</dbReference>
<evidence type="ECO:0000256" key="3">
    <source>
        <dbReference type="ARBA" id="ARBA00023242"/>
    </source>
</evidence>
<dbReference type="GO" id="GO:0005737">
    <property type="term" value="C:cytoplasm"/>
    <property type="evidence" value="ECO:0007669"/>
    <property type="project" value="UniProtKB-SubCell"/>
</dbReference>
<evidence type="ECO:0000256" key="5">
    <source>
        <dbReference type="RuleBase" id="RU004203"/>
    </source>
</evidence>
<dbReference type="Proteomes" id="UP000193685">
    <property type="component" value="Unassembled WGS sequence"/>
</dbReference>
<proteinExistence type="inferred from homology"/>
<comment type="subunit">
    <text evidence="4">The 26S proteasome consists of a 20S proteasome core and two 19S regulatory subunits. The 20S proteasome core is composed of 28 subunits that are arranged in four stacked rings, resulting in a barrel-shaped structure. The two end rings are each formed by seven alpha subunits, and the two central rings are each formed by seven beta subunits. The catalytic chamber with the active sites is on the inside of the barrel.</text>
</comment>
<comment type="subcellular location">
    <subcellularLocation>
        <location evidence="5">Cytoplasm</location>
    </subcellularLocation>
    <subcellularLocation>
        <location evidence="5">Nucleus</location>
    </subcellularLocation>
</comment>
<dbReference type="InterPro" id="IPR035206">
    <property type="entry name" value="Proteasome_beta2"/>
</dbReference>
<dbReference type="STRING" id="56484.A0A1Y2EYA5"/>
<comment type="function">
    <text evidence="5">Component of the proteasome, a multicatalytic proteinase complex which is characterized by its ability to cleave peptides with Arg, Phe, Tyr, Leu, and Glu adjacent to the leaving group at neutral or slightly basic pH. The proteasome has an ATP-dependent proteolytic activity.</text>
</comment>
<dbReference type="SUPFAM" id="SSF56235">
    <property type="entry name" value="N-terminal nucleophile aminohydrolases (Ntn hydrolases)"/>
    <property type="match status" value="1"/>
</dbReference>
<gene>
    <name evidence="6" type="ORF">BCR37DRAFT_351419</name>
</gene>
<dbReference type="FunFam" id="3.60.20.10:FF:000008">
    <property type="entry name" value="Proteasome subunit beta type-4"/>
    <property type="match status" value="1"/>
</dbReference>
<dbReference type="AlphaFoldDB" id="A0A1Y2EYA5"/>
<dbReference type="PANTHER" id="PTHR32194">
    <property type="entry name" value="METALLOPROTEASE TLDD"/>
    <property type="match status" value="1"/>
</dbReference>
<evidence type="ECO:0000313" key="7">
    <source>
        <dbReference type="Proteomes" id="UP000193685"/>
    </source>
</evidence>
<name>A0A1Y2EYA5_PROLT</name>
<evidence type="ECO:0000256" key="1">
    <source>
        <dbReference type="ARBA" id="ARBA00022490"/>
    </source>
</evidence>
<evidence type="ECO:0000313" key="6">
    <source>
        <dbReference type="EMBL" id="ORY76589.1"/>
    </source>
</evidence>
<comment type="caution">
    <text evidence="6">The sequence shown here is derived from an EMBL/GenBank/DDBJ whole genome shotgun (WGS) entry which is preliminary data.</text>
</comment>
<dbReference type="InterPro" id="IPR029055">
    <property type="entry name" value="Ntn_hydrolases_N"/>
</dbReference>
<comment type="subunit">
    <text evidence="5">Component of the proteasome complex.</text>
</comment>
<keyword evidence="1 5" id="KW-0963">Cytoplasm</keyword>
<comment type="similarity">
    <text evidence="5">Belongs to the peptidase T1B family.</text>
</comment>
<dbReference type="EMBL" id="MCFI01000022">
    <property type="protein sequence ID" value="ORY76589.1"/>
    <property type="molecule type" value="Genomic_DNA"/>
</dbReference>
<dbReference type="Pfam" id="PF00227">
    <property type="entry name" value="Proteasome"/>
    <property type="match status" value="1"/>
</dbReference>